<evidence type="ECO:0000256" key="1">
    <source>
        <dbReference type="ARBA" id="ARBA00001554"/>
    </source>
</evidence>
<comment type="similarity">
    <text evidence="2">Belongs to the pterin-4-alpha-carbinolamine dehydratase family.</text>
</comment>
<dbReference type="Proteomes" id="UP000654913">
    <property type="component" value="Chromosome 5"/>
</dbReference>
<keyword evidence="7" id="KW-1185">Reference proteome</keyword>
<dbReference type="KEGG" id="apuu:APUU_51206S"/>
<dbReference type="AlphaFoldDB" id="A0A7R7XRR5"/>
<dbReference type="PANTHER" id="PTHR12599:SF0">
    <property type="entry name" value="PTERIN-4-ALPHA-CARBINOLAMINE DEHYDRATASE"/>
    <property type="match status" value="1"/>
</dbReference>
<accession>A0A7R7XRR5</accession>
<dbReference type="GO" id="GO:0008124">
    <property type="term" value="F:4-alpha-hydroxytetrahydrobiopterin dehydratase activity"/>
    <property type="evidence" value="ECO:0007669"/>
    <property type="project" value="UniProtKB-EC"/>
</dbReference>
<proteinExistence type="inferred from homology"/>
<dbReference type="Gene3D" id="3.30.1360.20">
    <property type="entry name" value="Transcriptional coactivator/pterin dehydratase"/>
    <property type="match status" value="1"/>
</dbReference>
<evidence type="ECO:0000313" key="6">
    <source>
        <dbReference type="EMBL" id="BCS26495.1"/>
    </source>
</evidence>
<evidence type="ECO:0000256" key="4">
    <source>
        <dbReference type="ARBA" id="ARBA00023239"/>
    </source>
</evidence>
<dbReference type="OrthoDB" id="277398at2759"/>
<evidence type="ECO:0000256" key="3">
    <source>
        <dbReference type="ARBA" id="ARBA00013252"/>
    </source>
</evidence>
<organism evidence="6 7">
    <name type="scientific">Aspergillus puulaauensis</name>
    <dbReference type="NCBI Taxonomy" id="1220207"/>
    <lineage>
        <taxon>Eukaryota</taxon>
        <taxon>Fungi</taxon>
        <taxon>Dikarya</taxon>
        <taxon>Ascomycota</taxon>
        <taxon>Pezizomycotina</taxon>
        <taxon>Eurotiomycetes</taxon>
        <taxon>Eurotiomycetidae</taxon>
        <taxon>Eurotiales</taxon>
        <taxon>Aspergillaceae</taxon>
        <taxon>Aspergillus</taxon>
    </lineage>
</organism>
<reference evidence="6" key="1">
    <citation type="submission" date="2021-01" db="EMBL/GenBank/DDBJ databases">
        <authorList>
            <consortium name="Aspergillus puulaauensis MK2 genome sequencing consortium"/>
            <person name="Kazuki M."/>
            <person name="Futagami T."/>
        </authorList>
    </citation>
    <scope>NUCLEOTIDE SEQUENCE</scope>
    <source>
        <strain evidence="6">MK2</strain>
    </source>
</reference>
<dbReference type="InterPro" id="IPR036428">
    <property type="entry name" value="PCD_sf"/>
</dbReference>
<protein>
    <recommendedName>
        <fullName evidence="3">4a-hydroxytetrahydrobiopterin dehydratase</fullName>
        <ecNumber evidence="3">4.2.1.96</ecNumber>
    </recommendedName>
    <alternativeName>
        <fullName evidence="5">4-alpha-hydroxy-tetrahydropterin dehydratase</fullName>
    </alternativeName>
</protein>
<dbReference type="InterPro" id="IPR001533">
    <property type="entry name" value="Pterin_deHydtase"/>
</dbReference>
<gene>
    <name evidence="6" type="ORF">APUU_51206S</name>
</gene>
<dbReference type="EMBL" id="AP024447">
    <property type="protein sequence ID" value="BCS26495.1"/>
    <property type="molecule type" value="Genomic_DNA"/>
</dbReference>
<comment type="catalytic activity">
    <reaction evidence="1">
        <text>(4aS,6R)-4a-hydroxy-L-erythro-5,6,7,8-tetrahydrobiopterin = (6R)-L-erythro-6,7-dihydrobiopterin + H2O</text>
        <dbReference type="Rhea" id="RHEA:11920"/>
        <dbReference type="ChEBI" id="CHEBI:15377"/>
        <dbReference type="ChEBI" id="CHEBI:15642"/>
        <dbReference type="ChEBI" id="CHEBI:43120"/>
        <dbReference type="EC" id="4.2.1.96"/>
    </reaction>
</comment>
<dbReference type="RefSeq" id="XP_041558689.1">
    <property type="nucleotide sequence ID" value="XM_041706289.1"/>
</dbReference>
<keyword evidence="4" id="KW-0456">Lyase</keyword>
<reference evidence="6" key="2">
    <citation type="submission" date="2021-02" db="EMBL/GenBank/DDBJ databases">
        <title>Aspergillus puulaauensis MK2 genome sequence.</title>
        <authorList>
            <person name="Futagami T."/>
            <person name="Mori K."/>
            <person name="Kadooka C."/>
            <person name="Tanaka T."/>
        </authorList>
    </citation>
    <scope>NUCLEOTIDE SEQUENCE</scope>
    <source>
        <strain evidence="6">MK2</strain>
    </source>
</reference>
<dbReference type="Pfam" id="PF01329">
    <property type="entry name" value="Pterin_4a"/>
    <property type="match status" value="1"/>
</dbReference>
<dbReference type="GeneID" id="64976500"/>
<dbReference type="GO" id="GO:0006729">
    <property type="term" value="P:tetrahydrobiopterin biosynthetic process"/>
    <property type="evidence" value="ECO:0007669"/>
    <property type="project" value="InterPro"/>
</dbReference>
<dbReference type="EC" id="4.2.1.96" evidence="3"/>
<dbReference type="SUPFAM" id="SSF55248">
    <property type="entry name" value="PCD-like"/>
    <property type="match status" value="1"/>
</dbReference>
<sequence length="181" mass="20387">MNPALRRCQRFRKLSFSLRPARSHQYSVAFQPRNLRPGLSSTVYCQTHPISRISLRKASTMASEPQFAEGINAEQLRPFLNELQGEGWGLDEDKIGIKKTFYFRSYFKAVSFVNAIASQSSTKKHHATMTIRFGSVDVHWTTHYPRGLTDKDVSMARFCEQAAELMGAVQEGQGLRCGPGA</sequence>
<dbReference type="CDD" id="cd00488">
    <property type="entry name" value="PCD_DCoH"/>
    <property type="match status" value="1"/>
</dbReference>
<evidence type="ECO:0000256" key="5">
    <source>
        <dbReference type="ARBA" id="ARBA00030497"/>
    </source>
</evidence>
<evidence type="ECO:0000256" key="2">
    <source>
        <dbReference type="ARBA" id="ARBA00006472"/>
    </source>
</evidence>
<dbReference type="PANTHER" id="PTHR12599">
    <property type="entry name" value="PTERIN-4-ALPHA-CARBINOLAMINE DEHYDRATASE"/>
    <property type="match status" value="1"/>
</dbReference>
<evidence type="ECO:0000313" key="7">
    <source>
        <dbReference type="Proteomes" id="UP000654913"/>
    </source>
</evidence>
<name>A0A7R7XRR5_9EURO</name>